<dbReference type="Proteomes" id="UP000019116">
    <property type="component" value="Chromosome 5B"/>
</dbReference>
<dbReference type="GO" id="GO:0031640">
    <property type="term" value="P:killing of cells of another organism"/>
    <property type="evidence" value="ECO:0007669"/>
    <property type="project" value="UniProtKB-KW"/>
</dbReference>
<accession>A0A3B6LVT9</accession>
<keyword evidence="4" id="KW-0611">Plant defense</keyword>
<organism evidence="6">
    <name type="scientific">Triticum aestivum</name>
    <name type="common">Wheat</name>
    <dbReference type="NCBI Taxonomy" id="4565"/>
    <lineage>
        <taxon>Eukaryota</taxon>
        <taxon>Viridiplantae</taxon>
        <taxon>Streptophyta</taxon>
        <taxon>Embryophyta</taxon>
        <taxon>Tracheophyta</taxon>
        <taxon>Spermatophyta</taxon>
        <taxon>Magnoliopsida</taxon>
        <taxon>Liliopsida</taxon>
        <taxon>Poales</taxon>
        <taxon>Poaceae</taxon>
        <taxon>BOP clade</taxon>
        <taxon>Pooideae</taxon>
        <taxon>Triticodae</taxon>
        <taxon>Triticeae</taxon>
        <taxon>Triticinae</taxon>
        <taxon>Triticum</taxon>
    </lineage>
</organism>
<comment type="similarity">
    <text evidence="1">Belongs to the DEFL family.</text>
</comment>
<dbReference type="GO" id="GO:0050832">
    <property type="term" value="P:defense response to fungus"/>
    <property type="evidence" value="ECO:0007669"/>
    <property type="project" value="UniProtKB-KW"/>
</dbReference>
<evidence type="ECO:0008006" key="8">
    <source>
        <dbReference type="Google" id="ProtNLM"/>
    </source>
</evidence>
<feature type="chain" id="PRO_5043177395" description="Knottin scorpion toxin-like domain-containing protein" evidence="5">
    <location>
        <begin position="24"/>
        <end position="81"/>
    </location>
</feature>
<evidence type="ECO:0000256" key="2">
    <source>
        <dbReference type="ARBA" id="ARBA00022529"/>
    </source>
</evidence>
<dbReference type="Gramene" id="TraesCS5B03G1156900.1">
    <property type="protein sequence ID" value="TraesCS5B03G1156900.1.CDS"/>
    <property type="gene ID" value="TraesCS5B03G1156900"/>
</dbReference>
<dbReference type="EnsemblPlants" id="TraesCS5B02G473200.1">
    <property type="protein sequence ID" value="TraesCS5B02G473200.1"/>
    <property type="gene ID" value="TraesCS5B02G473200"/>
</dbReference>
<evidence type="ECO:0000256" key="3">
    <source>
        <dbReference type="ARBA" id="ARBA00022577"/>
    </source>
</evidence>
<dbReference type="PaxDb" id="4565-Traes_5AL_E61FB522E.1"/>
<keyword evidence="5" id="KW-0732">Signal</keyword>
<dbReference type="AlphaFoldDB" id="A0A3B6LVT9"/>
<feature type="signal peptide" evidence="5">
    <location>
        <begin position="1"/>
        <end position="23"/>
    </location>
</feature>
<dbReference type="Gramene" id="TraesCAD_scaffold_017192_01G000400.1">
    <property type="protein sequence ID" value="TraesCAD_scaffold_017192_01G000400.1"/>
    <property type="gene ID" value="TraesCAD_scaffold_017192_01G000400"/>
</dbReference>
<keyword evidence="7" id="KW-1185">Reference proteome</keyword>
<dbReference type="OrthoDB" id="10304116at2759"/>
<keyword evidence="3" id="KW-0295">Fungicide</keyword>
<evidence type="ECO:0000313" key="7">
    <source>
        <dbReference type="Proteomes" id="UP000019116"/>
    </source>
</evidence>
<evidence type="ECO:0000313" key="6">
    <source>
        <dbReference type="EnsemblPlants" id="TraesCS5B02G473200.1"/>
    </source>
</evidence>
<dbReference type="OMA" id="CYATPPQ"/>
<reference evidence="6" key="1">
    <citation type="submission" date="2018-08" db="EMBL/GenBank/DDBJ databases">
        <authorList>
            <person name="Rossello M."/>
        </authorList>
    </citation>
    <scope>NUCLEOTIDE SEQUENCE [LARGE SCALE GENOMIC DNA]</scope>
    <source>
        <strain evidence="6">cv. Chinese Spring</strain>
    </source>
</reference>
<evidence type="ECO:0000256" key="4">
    <source>
        <dbReference type="ARBA" id="ARBA00022821"/>
    </source>
</evidence>
<dbReference type="Gramene" id="TraesCLE_scaffold_105138_01G000200.1">
    <property type="protein sequence ID" value="TraesCLE_scaffold_105138_01G000200.1"/>
    <property type="gene ID" value="TraesCLE_scaffold_105138_01G000200"/>
</dbReference>
<dbReference type="Gramene" id="TraesROB_scaffold_052492_01G000300.1">
    <property type="protein sequence ID" value="TraesROB_scaffold_052492_01G000300.1"/>
    <property type="gene ID" value="TraesROB_scaffold_052492_01G000300"/>
</dbReference>
<dbReference type="Gramene" id="TraesPARA_EIv1.0_1741830.1">
    <property type="protein sequence ID" value="TraesPARA_EIv1.0_1741830.1.CDS"/>
    <property type="gene ID" value="TraesPARA_EIv1.0_1741830"/>
</dbReference>
<protein>
    <recommendedName>
        <fullName evidence="8">Knottin scorpion toxin-like domain-containing protein</fullName>
    </recommendedName>
</protein>
<evidence type="ECO:0000256" key="5">
    <source>
        <dbReference type="SAM" id="SignalP"/>
    </source>
</evidence>
<dbReference type="Gramene" id="TraesWEE_scaffold_105620_01G000200.1">
    <property type="protein sequence ID" value="TraesWEE_scaffold_105620_01G000200.1"/>
    <property type="gene ID" value="TraesWEE_scaffold_105620_01G000200"/>
</dbReference>
<dbReference type="SMR" id="A0A3B6LVT9"/>
<evidence type="ECO:0000256" key="1">
    <source>
        <dbReference type="ARBA" id="ARBA00006722"/>
    </source>
</evidence>
<proteinExistence type="inferred from homology"/>
<reference evidence="6" key="2">
    <citation type="submission" date="2018-10" db="UniProtKB">
        <authorList>
            <consortium name="EnsemblPlants"/>
        </authorList>
    </citation>
    <scope>IDENTIFICATION</scope>
</reference>
<dbReference type="Gramene" id="TraesCS5B02G473200.1">
    <property type="protein sequence ID" value="TraesCS5B02G473200.1"/>
    <property type="gene ID" value="TraesCS5B02G473200"/>
</dbReference>
<name>A0A3B6LVT9_WHEAT</name>
<dbReference type="Pfam" id="PF07333">
    <property type="entry name" value="SLR1-BP"/>
    <property type="match status" value="1"/>
</dbReference>
<sequence>MRATHVLLLVLALFMLSPDLAKAKLHCTDFIIVNQCDVDEITCQHYCYSQFNGTGKCIPNKGCQCHFCYATPPQPSPASSS</sequence>
<dbReference type="InterPro" id="IPR010851">
    <property type="entry name" value="DEFL"/>
</dbReference>
<keyword evidence="2" id="KW-0929">Antimicrobial</keyword>